<keyword evidence="1" id="KW-0732">Signal</keyword>
<feature type="signal peptide" evidence="1">
    <location>
        <begin position="1"/>
        <end position="26"/>
    </location>
</feature>
<accession>A0AAV4D1J3</accession>
<gene>
    <name evidence="2" type="ORF">PoB_006459900</name>
</gene>
<reference evidence="2 3" key="1">
    <citation type="journal article" date="2021" name="Elife">
        <title>Chloroplast acquisition without the gene transfer in kleptoplastic sea slugs, Plakobranchus ocellatus.</title>
        <authorList>
            <person name="Maeda T."/>
            <person name="Takahashi S."/>
            <person name="Yoshida T."/>
            <person name="Shimamura S."/>
            <person name="Takaki Y."/>
            <person name="Nagai Y."/>
            <person name="Toyoda A."/>
            <person name="Suzuki Y."/>
            <person name="Arimoto A."/>
            <person name="Ishii H."/>
            <person name="Satoh N."/>
            <person name="Nishiyama T."/>
            <person name="Hasebe M."/>
            <person name="Maruyama T."/>
            <person name="Minagawa J."/>
            <person name="Obokata J."/>
            <person name="Shigenobu S."/>
        </authorList>
    </citation>
    <scope>NUCLEOTIDE SEQUENCE [LARGE SCALE GENOMIC DNA]</scope>
</reference>
<dbReference type="Proteomes" id="UP000735302">
    <property type="component" value="Unassembled WGS sequence"/>
</dbReference>
<dbReference type="AlphaFoldDB" id="A0AAV4D1J3"/>
<proteinExistence type="predicted"/>
<evidence type="ECO:0000256" key="1">
    <source>
        <dbReference type="SAM" id="SignalP"/>
    </source>
</evidence>
<keyword evidence="3" id="KW-1185">Reference proteome</keyword>
<dbReference type="EMBL" id="BLXT01007309">
    <property type="protein sequence ID" value="GFO38094.1"/>
    <property type="molecule type" value="Genomic_DNA"/>
</dbReference>
<evidence type="ECO:0000313" key="2">
    <source>
        <dbReference type="EMBL" id="GFO38094.1"/>
    </source>
</evidence>
<feature type="chain" id="PRO_5043472676" evidence="1">
    <location>
        <begin position="27"/>
        <end position="244"/>
    </location>
</feature>
<organism evidence="2 3">
    <name type="scientific">Plakobranchus ocellatus</name>
    <dbReference type="NCBI Taxonomy" id="259542"/>
    <lineage>
        <taxon>Eukaryota</taxon>
        <taxon>Metazoa</taxon>
        <taxon>Spiralia</taxon>
        <taxon>Lophotrochozoa</taxon>
        <taxon>Mollusca</taxon>
        <taxon>Gastropoda</taxon>
        <taxon>Heterobranchia</taxon>
        <taxon>Euthyneura</taxon>
        <taxon>Panpulmonata</taxon>
        <taxon>Sacoglossa</taxon>
        <taxon>Placobranchoidea</taxon>
        <taxon>Plakobranchidae</taxon>
        <taxon>Plakobranchus</taxon>
    </lineage>
</organism>
<sequence>MFCKRSKMWQLAALLPCLLFVSEVSGKCDILLECGRLVGAEYLFFDETYILSYLKGNSLESVCPRVPNFTHCVDKNLASCDVQIIKVYNEANSNLLQYLCSPKGRELASSLANSDLTDNLNFRVYLKREIRRCYQTYKTAVGIDEQSPVIKGTTDVTLSDKCFFVKNLGQCLINIARDDSMLDLFRFIKDVWFYAAGKIFESFDCATEALPSPIVGGKPETRNTDKEWNSAEMVEETFRKRLSG</sequence>
<name>A0AAV4D1J3_9GAST</name>
<comment type="caution">
    <text evidence="2">The sequence shown here is derived from an EMBL/GenBank/DDBJ whole genome shotgun (WGS) entry which is preliminary data.</text>
</comment>
<evidence type="ECO:0000313" key="3">
    <source>
        <dbReference type="Proteomes" id="UP000735302"/>
    </source>
</evidence>
<protein>
    <submittedName>
        <fullName evidence="2">Uncharacterized protein</fullName>
    </submittedName>
</protein>